<feature type="coiled-coil region" evidence="1">
    <location>
        <begin position="93"/>
        <end position="120"/>
    </location>
</feature>
<protein>
    <submittedName>
        <fullName evidence="5">Multidrug resistance protein MdtE</fullName>
    </submittedName>
</protein>
<dbReference type="NCBIfam" id="TIGR01730">
    <property type="entry name" value="RND_mfp"/>
    <property type="match status" value="1"/>
</dbReference>
<dbReference type="Pfam" id="PF25917">
    <property type="entry name" value="BSH_RND"/>
    <property type="match status" value="1"/>
</dbReference>
<evidence type="ECO:0000259" key="3">
    <source>
        <dbReference type="Pfam" id="PF25917"/>
    </source>
</evidence>
<evidence type="ECO:0000259" key="4">
    <source>
        <dbReference type="Pfam" id="PF25954"/>
    </source>
</evidence>
<dbReference type="GO" id="GO:1990281">
    <property type="term" value="C:efflux pump complex"/>
    <property type="evidence" value="ECO:0007669"/>
    <property type="project" value="TreeGrafter"/>
</dbReference>
<evidence type="ECO:0000313" key="5">
    <source>
        <dbReference type="EMBL" id="OIR14537.1"/>
    </source>
</evidence>
<comment type="caution">
    <text evidence="5">The sequence shown here is derived from an EMBL/GenBank/DDBJ whole genome shotgun (WGS) entry which is preliminary data.</text>
</comment>
<organism evidence="5">
    <name type="scientific">mine drainage metagenome</name>
    <dbReference type="NCBI Taxonomy" id="410659"/>
    <lineage>
        <taxon>unclassified sequences</taxon>
        <taxon>metagenomes</taxon>
        <taxon>ecological metagenomes</taxon>
    </lineage>
</organism>
<dbReference type="Gene3D" id="2.40.420.20">
    <property type="match status" value="1"/>
</dbReference>
<accession>A0A1J5T0Z2</accession>
<name>A0A1J5T0Z2_9ZZZZ</name>
<feature type="domain" description="Multidrug resistance protein MdtA-like alpha-helical hairpin" evidence="2">
    <location>
        <begin position="94"/>
        <end position="158"/>
    </location>
</feature>
<feature type="domain" description="CusB-like beta-barrel" evidence="4">
    <location>
        <begin position="200"/>
        <end position="270"/>
    </location>
</feature>
<sequence>MTMEERLMMKIIGLMLLIIAPLCMAEPLATAPVQMREVEQTYSIDGVVEATRQSTVSAQISGRVKGVFFDVGDRVSKGQVILRIDEREANQALAGSKAQLSQAEASLQNARLNYERSKQLFEQKFISQAALDKAKSDFDVAQAQAAASEAGAQQSALTQSYTSVIAPYAGVVSARMVEMGEMVTVGKPLMTGFDPSQLRVIANVPQDKLKDIGSRPNVTIEVPSLSRWIKAASVTVQPSADVRTHSTQVRVELPANQENVYPGMFVRTHFVVGKVSKLLIPVSAVLRRSEVVAVYVMDEKDVPHLRQVRLGDTNEQNEIEVLAGLNIGERVARDAVKAGMVASENKQ</sequence>
<dbReference type="Gene3D" id="1.10.287.470">
    <property type="entry name" value="Helix hairpin bin"/>
    <property type="match status" value="1"/>
</dbReference>
<dbReference type="PANTHER" id="PTHR30469">
    <property type="entry name" value="MULTIDRUG RESISTANCE PROTEIN MDTA"/>
    <property type="match status" value="1"/>
</dbReference>
<dbReference type="PANTHER" id="PTHR30469:SF18">
    <property type="entry name" value="RESISTANCE-NODULATION-CELL DIVISION (RND) EFFLUX MEMBRANE FUSION PROTEIN-RELATED"/>
    <property type="match status" value="1"/>
</dbReference>
<feature type="domain" description="Multidrug resistance protein MdtA-like barrel-sandwich hybrid" evidence="3">
    <location>
        <begin position="52"/>
        <end position="188"/>
    </location>
</feature>
<dbReference type="InterPro" id="IPR058792">
    <property type="entry name" value="Beta-barrel_RND_2"/>
</dbReference>
<proteinExistence type="predicted"/>
<dbReference type="SUPFAM" id="SSF111369">
    <property type="entry name" value="HlyD-like secretion proteins"/>
    <property type="match status" value="1"/>
</dbReference>
<evidence type="ECO:0000256" key="1">
    <source>
        <dbReference type="SAM" id="Coils"/>
    </source>
</evidence>
<reference evidence="5" key="1">
    <citation type="submission" date="2016-10" db="EMBL/GenBank/DDBJ databases">
        <title>Sequence of Gallionella enrichment culture.</title>
        <authorList>
            <person name="Poehlein A."/>
            <person name="Muehling M."/>
            <person name="Daniel R."/>
        </authorList>
    </citation>
    <scope>NUCLEOTIDE SEQUENCE</scope>
</reference>
<keyword evidence="1" id="KW-0175">Coiled coil</keyword>
<gene>
    <name evidence="5" type="primary">mdtE_3</name>
    <name evidence="5" type="ORF">GALL_43380</name>
</gene>
<dbReference type="EMBL" id="MLJW01000011">
    <property type="protein sequence ID" value="OIR14537.1"/>
    <property type="molecule type" value="Genomic_DNA"/>
</dbReference>
<dbReference type="Pfam" id="PF25876">
    <property type="entry name" value="HH_MFP_RND"/>
    <property type="match status" value="1"/>
</dbReference>
<dbReference type="InterPro" id="IPR006143">
    <property type="entry name" value="RND_pump_MFP"/>
</dbReference>
<dbReference type="GO" id="GO:0015562">
    <property type="term" value="F:efflux transmembrane transporter activity"/>
    <property type="evidence" value="ECO:0007669"/>
    <property type="project" value="TreeGrafter"/>
</dbReference>
<dbReference type="AlphaFoldDB" id="A0A1J5T0Z2"/>
<dbReference type="InterPro" id="IPR058624">
    <property type="entry name" value="MdtA-like_HH"/>
</dbReference>
<dbReference type="Gene3D" id="2.40.30.170">
    <property type="match status" value="1"/>
</dbReference>
<dbReference type="InterPro" id="IPR058625">
    <property type="entry name" value="MdtA-like_BSH"/>
</dbReference>
<evidence type="ECO:0000259" key="2">
    <source>
        <dbReference type="Pfam" id="PF25876"/>
    </source>
</evidence>
<dbReference type="Gene3D" id="2.40.50.100">
    <property type="match status" value="1"/>
</dbReference>
<dbReference type="Pfam" id="PF25954">
    <property type="entry name" value="Beta-barrel_RND_2"/>
    <property type="match status" value="1"/>
</dbReference>